<reference evidence="2" key="1">
    <citation type="submission" date="2017-04" db="EMBL/GenBank/DDBJ databases">
        <title>Complete Genome Sequences of Twelve Strains of a Stable Defined Moderately Diverse Mouse Microbiota 2 (sDMDMm2).</title>
        <authorList>
            <person name="Uchimura Y."/>
            <person name="Wyss M."/>
            <person name="Brugiroux S."/>
            <person name="Limenitakis J.P."/>
            <person name="Stecher B."/>
            <person name="McCoy K.D."/>
            <person name="Macpherson A.J."/>
        </authorList>
    </citation>
    <scope>NUCLEOTIDE SEQUENCE</scope>
    <source>
        <strain evidence="2">YL58</strain>
    </source>
</reference>
<gene>
    <name evidence="2" type="ORF">A4V09_02295</name>
</gene>
<keyword evidence="1" id="KW-0812">Transmembrane</keyword>
<keyword evidence="1" id="KW-1133">Transmembrane helix</keyword>
<proteinExistence type="predicted"/>
<keyword evidence="3" id="KW-1185">Reference proteome</keyword>
<accession>A0A1C7I8Y6</accession>
<name>A0A1C7I8Y6_9FIRM</name>
<dbReference type="RefSeq" id="WP_065540920.1">
    <property type="nucleotide sequence ID" value="NZ_CP015405.2"/>
</dbReference>
<evidence type="ECO:0000313" key="2">
    <source>
        <dbReference type="EMBL" id="ANU74692.1"/>
    </source>
</evidence>
<feature type="transmembrane region" description="Helical" evidence="1">
    <location>
        <begin position="35"/>
        <end position="59"/>
    </location>
</feature>
<dbReference type="AlphaFoldDB" id="A0A1C7I8Y6"/>
<dbReference type="KEGG" id="byl:A4V09_02295"/>
<feature type="transmembrane region" description="Helical" evidence="1">
    <location>
        <begin position="79"/>
        <end position="101"/>
    </location>
</feature>
<dbReference type="STRING" id="1796616.A4V09_02295"/>
<organism evidence="2 3">
    <name type="scientific">Blautia pseudococcoides</name>
    <dbReference type="NCBI Taxonomy" id="1796616"/>
    <lineage>
        <taxon>Bacteria</taxon>
        <taxon>Bacillati</taxon>
        <taxon>Bacillota</taxon>
        <taxon>Clostridia</taxon>
        <taxon>Lachnospirales</taxon>
        <taxon>Lachnospiraceae</taxon>
        <taxon>Blautia</taxon>
    </lineage>
</organism>
<evidence type="ECO:0000313" key="3">
    <source>
        <dbReference type="Proteomes" id="UP000092574"/>
    </source>
</evidence>
<sequence>MLNEQKIKKMRKLAAYESGKGREDLSISNYYRSDYIGLALIKNFFITTIAYALLLAVYFGYKSEYMMDNLHKMDLFSLGFKIIIIYIVLLVAYSILTYIYCSVKYRSAQKGVEEYYRELGQLKKIYDREEKRAGRLTGRRKGA</sequence>
<dbReference type="EMBL" id="CP015405">
    <property type="protein sequence ID" value="ANU74692.1"/>
    <property type="molecule type" value="Genomic_DNA"/>
</dbReference>
<dbReference type="Proteomes" id="UP000092574">
    <property type="component" value="Chromosome"/>
</dbReference>
<protein>
    <submittedName>
        <fullName evidence="2">Uncharacterized protein</fullName>
    </submittedName>
</protein>
<evidence type="ECO:0000256" key="1">
    <source>
        <dbReference type="SAM" id="Phobius"/>
    </source>
</evidence>
<dbReference type="OrthoDB" id="1778612at2"/>
<keyword evidence="1" id="KW-0472">Membrane</keyword>